<evidence type="ECO:0000256" key="1">
    <source>
        <dbReference type="ARBA" id="ARBA00022676"/>
    </source>
</evidence>
<comment type="similarity">
    <text evidence="4">Belongs to the thymidine/pyrimidine-nucleoside phosphorylase family. Type 2 subfamily.</text>
</comment>
<dbReference type="SUPFAM" id="SSF52418">
    <property type="entry name" value="Nucleoside phosphorylase/phosphoribosyltransferase catalytic domain"/>
    <property type="match status" value="1"/>
</dbReference>
<organism evidence="6 7">
    <name type="scientific">Caulobacter ginsengisoli</name>
    <dbReference type="NCBI Taxonomy" id="400775"/>
    <lineage>
        <taxon>Bacteria</taxon>
        <taxon>Pseudomonadati</taxon>
        <taxon>Pseudomonadota</taxon>
        <taxon>Alphaproteobacteria</taxon>
        <taxon>Caulobacterales</taxon>
        <taxon>Caulobacteraceae</taxon>
        <taxon>Caulobacter</taxon>
    </lineage>
</organism>
<proteinExistence type="inferred from homology"/>
<dbReference type="EC" id="2.4.2.4" evidence="4"/>
<evidence type="ECO:0000259" key="5">
    <source>
        <dbReference type="SMART" id="SM00941"/>
    </source>
</evidence>
<dbReference type="Gene3D" id="3.90.1170.30">
    <property type="entry name" value="Pyrimidine nucleoside phosphorylase-like, C-terminal domain"/>
    <property type="match status" value="1"/>
</dbReference>
<dbReference type="SUPFAM" id="SSF47648">
    <property type="entry name" value="Nucleoside phosphorylase/phosphoribosyltransferase N-terminal domain"/>
    <property type="match status" value="1"/>
</dbReference>
<dbReference type="SMART" id="SM00941">
    <property type="entry name" value="PYNP_C"/>
    <property type="match status" value="1"/>
</dbReference>
<dbReference type="SUPFAM" id="SSF54680">
    <property type="entry name" value="Pyrimidine nucleoside phosphorylase C-terminal domain"/>
    <property type="match status" value="1"/>
</dbReference>
<keyword evidence="1 4" id="KW-0328">Glycosyltransferase</keyword>
<dbReference type="EMBL" id="JAUSVS010000009">
    <property type="protein sequence ID" value="MDQ0465970.1"/>
    <property type="molecule type" value="Genomic_DNA"/>
</dbReference>
<feature type="domain" description="Pyrimidine nucleoside phosphorylase C-terminal" evidence="5">
    <location>
        <begin position="443"/>
        <end position="512"/>
    </location>
</feature>
<keyword evidence="7" id="KW-1185">Reference proteome</keyword>
<dbReference type="GO" id="GO:0009032">
    <property type="term" value="F:thymidine phosphorylase activity"/>
    <property type="evidence" value="ECO:0007669"/>
    <property type="project" value="UniProtKB-EC"/>
</dbReference>
<sequence>MTQNPTFSPTAPGVLRARPLAFDTFRENVVVLARDSQVLRPERLRGARKVELRAGGVTLQASTMIGDAGLVAADEVGLPQPLFRRLGVAAGDVVQLSPARPPESLAAIRAKLSGASLGATEFAAVARDLAAHRWSDMEVAAFLVACAAFMSPEETLDLTRGMIAAGSRLDWGARKEGGDRLVVDKHCIGGIPGNRTSLIVVPIVAAHGLTMPKTSSRAITSPAGTADTMEVLARVDLTEAEMRRVVDSCGGCVVWGGRVNLSPADDVLISVERPLSIDTPEQMVASILSKKVAAGVGRLVIDLPIGPSAKVRDERAALRLRKLFEFVAARLGLAIEVVTTDGAQPIGRGVGPVLEARDVRAVLAGDPAAPADLREKAIRLAGRVLEADPALPGGRGEARARELLAGGAARARMEAIIEAQGPSPIPGRLGDRAHEVCAERDGPVTAIDCLRIANIARLAGAPTDAGAGVDLLKRVGETARRGEPLYRIHGSDACDFGFAVEAAGVDSGYRVAK</sequence>
<accession>A0ABU0IVC5</accession>
<dbReference type="InterPro" id="IPR013466">
    <property type="entry name" value="Thymidine/AMP_Pase"/>
</dbReference>
<dbReference type="InterPro" id="IPR000053">
    <property type="entry name" value="Thymidine/pyrmidine_PPase"/>
</dbReference>
<evidence type="ECO:0000313" key="6">
    <source>
        <dbReference type="EMBL" id="MDQ0465970.1"/>
    </source>
</evidence>
<dbReference type="PROSITE" id="PS00647">
    <property type="entry name" value="THYMID_PHOSPHORYLASE"/>
    <property type="match status" value="1"/>
</dbReference>
<dbReference type="InterPro" id="IPR017459">
    <property type="entry name" value="Glycosyl_Trfase_fam3_N_dom"/>
</dbReference>
<dbReference type="InterPro" id="IPR028579">
    <property type="entry name" value="Thym_Pase_Put"/>
</dbReference>
<keyword evidence="2 4" id="KW-0808">Transferase</keyword>
<dbReference type="Pfam" id="PF07831">
    <property type="entry name" value="PYNP_C"/>
    <property type="match status" value="1"/>
</dbReference>
<evidence type="ECO:0000256" key="4">
    <source>
        <dbReference type="HAMAP-Rule" id="MF_00703"/>
    </source>
</evidence>
<dbReference type="PANTHER" id="PTHR10515:SF0">
    <property type="entry name" value="THYMIDINE PHOSPHORYLASE"/>
    <property type="match status" value="1"/>
</dbReference>
<dbReference type="Pfam" id="PF00591">
    <property type="entry name" value="Glycos_transf_3"/>
    <property type="match status" value="1"/>
</dbReference>
<gene>
    <name evidence="6" type="ORF">QO010_003763</name>
</gene>
<dbReference type="InterPro" id="IPR013102">
    <property type="entry name" value="PYNP_C"/>
</dbReference>
<dbReference type="RefSeq" id="WP_307351724.1">
    <property type="nucleotide sequence ID" value="NZ_JAUSVS010000009.1"/>
</dbReference>
<dbReference type="Gene3D" id="3.40.1030.10">
    <property type="entry name" value="Nucleoside phosphorylase/phosphoribosyltransferase catalytic domain"/>
    <property type="match status" value="1"/>
</dbReference>
<evidence type="ECO:0000313" key="7">
    <source>
        <dbReference type="Proteomes" id="UP001228905"/>
    </source>
</evidence>
<dbReference type="InterPro" id="IPR036566">
    <property type="entry name" value="PYNP-like_C_sf"/>
</dbReference>
<comment type="caution">
    <text evidence="6">The sequence shown here is derived from an EMBL/GenBank/DDBJ whole genome shotgun (WGS) entry which is preliminary data.</text>
</comment>
<dbReference type="NCBIfam" id="NF003338">
    <property type="entry name" value="PRK04350.1"/>
    <property type="match status" value="1"/>
</dbReference>
<protein>
    <recommendedName>
        <fullName evidence="4">Putative thymidine phosphorylase</fullName>
        <ecNumber evidence="4">2.4.2.4</ecNumber>
    </recommendedName>
    <alternativeName>
        <fullName evidence="4">TdRPase</fullName>
    </alternativeName>
</protein>
<dbReference type="Pfam" id="PF02885">
    <property type="entry name" value="Glycos_trans_3N"/>
    <property type="match status" value="1"/>
</dbReference>
<dbReference type="InterPro" id="IPR017872">
    <property type="entry name" value="Pyrmidine_PPase_CS"/>
</dbReference>
<evidence type="ECO:0000256" key="3">
    <source>
        <dbReference type="ARBA" id="ARBA00048550"/>
    </source>
</evidence>
<dbReference type="HAMAP" id="MF_00703">
    <property type="entry name" value="Thymid_phosp_2"/>
    <property type="match status" value="1"/>
</dbReference>
<dbReference type="InterPro" id="IPR000312">
    <property type="entry name" value="Glycosyl_Trfase_fam3"/>
</dbReference>
<name>A0ABU0IVC5_9CAUL</name>
<dbReference type="PANTHER" id="PTHR10515">
    <property type="entry name" value="THYMIDINE PHOSPHORYLASE"/>
    <property type="match status" value="1"/>
</dbReference>
<comment type="catalytic activity">
    <reaction evidence="3 4">
        <text>thymidine + phosphate = 2-deoxy-alpha-D-ribose 1-phosphate + thymine</text>
        <dbReference type="Rhea" id="RHEA:16037"/>
        <dbReference type="ChEBI" id="CHEBI:17748"/>
        <dbReference type="ChEBI" id="CHEBI:17821"/>
        <dbReference type="ChEBI" id="CHEBI:43474"/>
        <dbReference type="ChEBI" id="CHEBI:57259"/>
        <dbReference type="EC" id="2.4.2.4"/>
    </reaction>
</comment>
<dbReference type="NCBIfam" id="TIGR02645">
    <property type="entry name" value="ARCH_P_rylase"/>
    <property type="match status" value="1"/>
</dbReference>
<dbReference type="InterPro" id="IPR035902">
    <property type="entry name" value="Nuc_phospho_transferase"/>
</dbReference>
<dbReference type="InterPro" id="IPR036320">
    <property type="entry name" value="Glycosyl_Trfase_fam3_N_dom_sf"/>
</dbReference>
<reference evidence="6 7" key="1">
    <citation type="submission" date="2023-07" db="EMBL/GenBank/DDBJ databases">
        <title>Genomic Encyclopedia of Type Strains, Phase IV (KMG-IV): sequencing the most valuable type-strain genomes for metagenomic binning, comparative biology and taxonomic classification.</title>
        <authorList>
            <person name="Goeker M."/>
        </authorList>
    </citation>
    <scope>NUCLEOTIDE SEQUENCE [LARGE SCALE GENOMIC DNA]</scope>
    <source>
        <strain evidence="6 7">DSM 18695</strain>
    </source>
</reference>
<evidence type="ECO:0000256" key="2">
    <source>
        <dbReference type="ARBA" id="ARBA00022679"/>
    </source>
</evidence>
<dbReference type="Proteomes" id="UP001228905">
    <property type="component" value="Unassembled WGS sequence"/>
</dbReference>
<dbReference type="Gene3D" id="1.20.970.10">
    <property type="entry name" value="Transferase, Pyrimidine Nucleoside Phosphorylase, Chain C"/>
    <property type="match status" value="1"/>
</dbReference>